<gene>
    <name evidence="1" type="ORF">DFJ43DRAFT_1099098</name>
</gene>
<dbReference type="PANTHER" id="PTHR33973">
    <property type="entry name" value="OS07G0153300 PROTEIN"/>
    <property type="match status" value="1"/>
</dbReference>
<reference evidence="1" key="2">
    <citation type="journal article" date="2023" name="Proc. Natl. Acad. Sci. U.S.A.">
        <title>A global phylogenomic analysis of the shiitake genus Lentinula.</title>
        <authorList>
            <person name="Sierra-Patev S."/>
            <person name="Min B."/>
            <person name="Naranjo-Ortiz M."/>
            <person name="Looney B."/>
            <person name="Konkel Z."/>
            <person name="Slot J.C."/>
            <person name="Sakamoto Y."/>
            <person name="Steenwyk J.L."/>
            <person name="Rokas A."/>
            <person name="Carro J."/>
            <person name="Camarero S."/>
            <person name="Ferreira P."/>
            <person name="Molpeceres G."/>
            <person name="Ruiz-Duenas F.J."/>
            <person name="Serrano A."/>
            <person name="Henrissat B."/>
            <person name="Drula E."/>
            <person name="Hughes K.W."/>
            <person name="Mata J.L."/>
            <person name="Ishikawa N.K."/>
            <person name="Vargas-Isla R."/>
            <person name="Ushijima S."/>
            <person name="Smith C.A."/>
            <person name="Donoghue J."/>
            <person name="Ahrendt S."/>
            <person name="Andreopoulos W."/>
            <person name="He G."/>
            <person name="LaButti K."/>
            <person name="Lipzen A."/>
            <person name="Ng V."/>
            <person name="Riley R."/>
            <person name="Sandor L."/>
            <person name="Barry K."/>
            <person name="Martinez A.T."/>
            <person name="Xiao Y."/>
            <person name="Gibbons J.G."/>
            <person name="Terashima K."/>
            <person name="Grigoriev I.V."/>
            <person name="Hibbett D."/>
        </authorList>
    </citation>
    <scope>NUCLEOTIDE SEQUENCE</scope>
    <source>
        <strain evidence="1">ET3784</strain>
    </source>
</reference>
<dbReference type="EMBL" id="JANVFO010000072">
    <property type="protein sequence ID" value="KAJ3717644.1"/>
    <property type="molecule type" value="Genomic_DNA"/>
</dbReference>
<protein>
    <submittedName>
        <fullName evidence="1">Uncharacterized protein</fullName>
    </submittedName>
</protein>
<dbReference type="AlphaFoldDB" id="A0AA38J8F8"/>
<proteinExistence type="predicted"/>
<keyword evidence="2" id="KW-1185">Reference proteome</keyword>
<evidence type="ECO:0000313" key="2">
    <source>
        <dbReference type="Proteomes" id="UP001176059"/>
    </source>
</evidence>
<organism evidence="1 2">
    <name type="scientific">Lentinula guzmanii</name>
    <dbReference type="NCBI Taxonomy" id="2804957"/>
    <lineage>
        <taxon>Eukaryota</taxon>
        <taxon>Fungi</taxon>
        <taxon>Dikarya</taxon>
        <taxon>Basidiomycota</taxon>
        <taxon>Agaricomycotina</taxon>
        <taxon>Agaricomycetes</taxon>
        <taxon>Agaricomycetidae</taxon>
        <taxon>Agaricales</taxon>
        <taxon>Marasmiineae</taxon>
        <taxon>Omphalotaceae</taxon>
        <taxon>Lentinula</taxon>
    </lineage>
</organism>
<comment type="caution">
    <text evidence="1">The sequence shown here is derived from an EMBL/GenBank/DDBJ whole genome shotgun (WGS) entry which is preliminary data.</text>
</comment>
<name>A0AA38J8F8_9AGAR</name>
<dbReference type="InterPro" id="IPR010775">
    <property type="entry name" value="DUF1365"/>
</dbReference>
<reference evidence="1" key="1">
    <citation type="submission" date="2022-08" db="EMBL/GenBank/DDBJ databases">
        <authorList>
            <consortium name="DOE Joint Genome Institute"/>
            <person name="Min B."/>
            <person name="Sierra-Patev S."/>
            <person name="Naranjo-Ortiz M."/>
            <person name="Looney B."/>
            <person name="Konkel Z."/>
            <person name="Slot J.C."/>
            <person name="Sakamoto Y."/>
            <person name="Steenwyk J.L."/>
            <person name="Rokas A."/>
            <person name="Carro J."/>
            <person name="Camarero S."/>
            <person name="Ferreira P."/>
            <person name="Molpeceres G."/>
            <person name="Ruiz-duenas F.J."/>
            <person name="Serrano A."/>
            <person name="Henrissat B."/>
            <person name="Drula E."/>
            <person name="Hughes K.W."/>
            <person name="Mata J.L."/>
            <person name="Ishikawa N.K."/>
            <person name="Vargas-Isla R."/>
            <person name="Ushijima S."/>
            <person name="Smith C.A."/>
            <person name="Ahrendt S."/>
            <person name="Andreopoulos W."/>
            <person name="He G."/>
            <person name="LaButti K."/>
            <person name="Lipzen A."/>
            <person name="Ng V."/>
            <person name="Riley R."/>
            <person name="Sandor L."/>
            <person name="Barry K."/>
            <person name="Martinez A.T."/>
            <person name="Xiao Y."/>
            <person name="Gibbons J.G."/>
            <person name="Terashima K."/>
            <person name="Hibbett D.S."/>
            <person name="Grigoriev I.V."/>
        </authorList>
    </citation>
    <scope>NUCLEOTIDE SEQUENCE</scope>
    <source>
        <strain evidence="1">ET3784</strain>
    </source>
</reference>
<sequence>MSSPKGYILTNIVSHTRFSPFRHTFEYTTIAVLVEISALEDSKLDTPFLFGYNKRWRSLCSLRSDGYLFPSPSSDIDKMGIREKLDVLLRKGDYGNVLNGPTEIWMLSMPSYFGFEGINPLTVYLLYAVANGHKSNKELKLVLFEVHNTFGEGHVYFMRPGVEEDFSSKHKYDHQWSFPRAFHVSPFNDRKGWYTVSIKLPLLPDKDVGPKEGNPKPVISIQLREPSTEKSQPGMPGQTKLTATLRTTNALPLPSARNLLFTLISYPLELFLSMPRILYQAAILHYRKGDKQSDLKVYIRPEPFLTPTSFALPFKAANADIQIYPATGAGFTIRRRPLGILAYWAKERVREFLCTRVRTISRKTEDNIAEIAVVLVEPDASTDAEEWFLPGFTSKPTAGKELGNHNNRGTRVLRITPLSPEFFELLLTAPSAGMVLFAGGVVDSADSSLETNAKFNSYSRILNNDRGPNDALFVVNDPELFLDVFNGTYAPTRPPSRPSFVQRLRLSVLPSSLVIILQSARASQLDLGPEGEQEPHPDELIRLLHVPETHFLDTPCPPYPLSTRSPFSFLSTVQEFFLNFRLLSLLMTILTLSTLEPYVFALFRARMQSGTETWGAKIWERVERRIHLARDPVRKD</sequence>
<dbReference type="PANTHER" id="PTHR33973:SF4">
    <property type="entry name" value="OS07G0153300 PROTEIN"/>
    <property type="match status" value="1"/>
</dbReference>
<dbReference type="Proteomes" id="UP001176059">
    <property type="component" value="Unassembled WGS sequence"/>
</dbReference>
<evidence type="ECO:0000313" key="1">
    <source>
        <dbReference type="EMBL" id="KAJ3717644.1"/>
    </source>
</evidence>
<accession>A0AA38J8F8</accession>
<dbReference type="Pfam" id="PF07103">
    <property type="entry name" value="DUF1365"/>
    <property type="match status" value="1"/>
</dbReference>